<keyword evidence="9" id="KW-0067">ATP-binding</keyword>
<name>A0A166H8P9_DAUCS</name>
<feature type="coiled-coil region" evidence="16">
    <location>
        <begin position="847"/>
        <end position="874"/>
    </location>
</feature>
<dbReference type="InterPro" id="IPR000048">
    <property type="entry name" value="IQ_motif_EF-hand-BS"/>
</dbReference>
<keyword evidence="13" id="KW-0505">Motor protein</keyword>
<evidence type="ECO:0000313" key="20">
    <source>
        <dbReference type="EMBL" id="KZN09949.1"/>
    </source>
</evidence>
<evidence type="ECO:0000256" key="5">
    <source>
        <dbReference type="ARBA" id="ARBA00022679"/>
    </source>
</evidence>
<gene>
    <name evidence="20" type="ORF">DCAR_002605</name>
</gene>
<dbReference type="Gene3D" id="1.20.5.190">
    <property type="match status" value="1"/>
</dbReference>
<accession>A0A166H8P9</accession>
<dbReference type="PROSITE" id="PS51456">
    <property type="entry name" value="MYOSIN_MOTOR"/>
    <property type="match status" value="1"/>
</dbReference>
<dbReference type="InterPro" id="IPR057535">
    <property type="entry name" value="MYO1-3_N_SH3"/>
</dbReference>
<dbReference type="GO" id="GO:0016459">
    <property type="term" value="C:myosin complex"/>
    <property type="evidence" value="ECO:0007669"/>
    <property type="project" value="UniProtKB-KW"/>
</dbReference>
<dbReference type="InterPro" id="IPR015864">
    <property type="entry name" value="FAD_synthase"/>
</dbReference>
<dbReference type="SMART" id="SM00242">
    <property type="entry name" value="MYSc"/>
    <property type="match status" value="1"/>
</dbReference>
<keyword evidence="11 16" id="KW-0175">Coiled coil</keyword>
<dbReference type="Gene3D" id="1.20.5.4820">
    <property type="match status" value="1"/>
</dbReference>
<evidence type="ECO:0000256" key="8">
    <source>
        <dbReference type="ARBA" id="ARBA00022827"/>
    </source>
</evidence>
<evidence type="ECO:0000256" key="3">
    <source>
        <dbReference type="ARBA" id="ARBA00022630"/>
    </source>
</evidence>
<dbReference type="FunFam" id="1.10.10.820:FF:000001">
    <property type="entry name" value="Myosin heavy chain"/>
    <property type="match status" value="1"/>
</dbReference>
<dbReference type="Gene3D" id="1.20.58.530">
    <property type="match status" value="1"/>
</dbReference>
<feature type="compositionally biased region" description="Low complexity" evidence="17">
    <location>
        <begin position="87"/>
        <end position="98"/>
    </location>
</feature>
<evidence type="ECO:0000256" key="15">
    <source>
        <dbReference type="PROSITE-ProRule" id="PRU00782"/>
    </source>
</evidence>
<feature type="region of interest" description="Disordered" evidence="17">
    <location>
        <begin position="62"/>
        <end position="102"/>
    </location>
</feature>
<evidence type="ECO:0000256" key="4">
    <source>
        <dbReference type="ARBA" id="ARBA00022643"/>
    </source>
</evidence>
<dbReference type="InterPro" id="IPR014729">
    <property type="entry name" value="Rossmann-like_a/b/a_fold"/>
</dbReference>
<sequence length="1465" mass="165143">MSHKVERAPHLQSIRSLPVDFRLKDALEDHSSRNSETVTMMNSTRVYNSLTKNVEVVGTNINNKVDSNGFDESPYGKGPYRGESLNSAASTSQSYGSSFNDSKWSDTSYDAKKKLQSWFQLPDGNWELAKILTTSGTELVISLSDEKVLKVSGDTLTPANPDILDGVDDLMQLSYLNEPSVLHNLQFRYDRDMIYTKAGPVLVAINPFKKVPLYGNDFIEGYRRKTIASPHSRVVQCAEGERSYHSFYQLCAGAPPSLREKLNLKTAMEYNYLRQSSCYSIPGVDDAKEFRVVTEALDVVHVSKEDQESVFAMLSAVLWLGNVSFAAVDDENHVEPVNDEGLVTVAKLIGCNVADLKLALSTRNMKVRNENIVQRLTLSQAIDARDALAKSIYSCLFDWLVEQINKSLVVGKRRTGRSISILDIYGFESFIRNSFEQFCINYANERLQQHFNRHLFKLEQEKPLGLLSLLDEESTFPNGTDLTFATKLKEHLHSDPCFRGEREKAFTVCHYAGEVMYDTTGFLEKNRDLLHLDSIQLLSSCQSNLPQAFAANLVAQSESSLSGLLNKSGGADFQKLSVATKFKGQLFQLMKRLENTTPHFIRCIKPNNNQSSGLYDQGLVLQQLKCCGVLEVVRISRSGFPTRMSHKKFARRYGFLLLESVASQDPLSVSVSILHQFGILPEMYHIGYTKLFFRMGQISVLEDTRNRTLHSILRVQSCFRGHQARLMVKDQRRRITAFQSFIRAEKTRKEYSVLLKQYRAAVAIQKQFKGRIGREKFKHIQDASVLLQSVIRGWLVRRCSGDAALLQFGVMKGHETDNVLVKASYLADLQRRVLQAESALRVKDGENDILQQRIQQYDNRWSEYERKMKSMEEMWQKQMRSLQSSLSIAKRSLAADDSDASVNNDSSYGSPVDYTRPTNTGLSVISRLAQEFDQRSRIFGDDAKFLVEVKSGQVDANLDPEQELRRLKQMFEGWKKDYGSRLRETKVILNKLASDGGSGEKMKKKCSYGFGPYAVGCLEQESNVIWAVSHDPPFTTLSISEKKKKLNEFSSSNLDSKAPLVADCIKPNSPFAQTPILSHSLSEQEDDSEPPSERLSEVEGGMVALGKFEALHVGHRELAIQAAKVGVPFLLSFVGMAEVLGWEPRAPIVAKCDRKRILSSWAPYCGDVTPTEFELDFSKVRSLTPRQFVEKLSKKLGVCGVVAGKNYRFGYRASGDASDLVKLCEEYGMEAYIINSVMDKKQDSRAISLDNPKEQGQVSSTRVRHALDMGDMKYVSELLGRKHRLMLMWNAGEKFTRENNRISASKSCLLNLPPKEGLYENCSVVIGDENSVPCRVNIDTTHIYLELDDIETCIHILSQGFRFLEIVALHIALFRSMEKGLKSARELKETDLLSARSQLFDGNLHSVEIKCKPVKAVDNSDNAFQLRFKINGRVMLTPLQRLSRRGSALAVLLISLQCGRYRIAT</sequence>
<keyword evidence="14 15" id="KW-0009">Actin-binding</keyword>
<dbReference type="Gene3D" id="1.10.10.820">
    <property type="match status" value="1"/>
</dbReference>
<evidence type="ECO:0000256" key="6">
    <source>
        <dbReference type="ARBA" id="ARBA00022695"/>
    </source>
</evidence>
<evidence type="ECO:0000256" key="10">
    <source>
        <dbReference type="ARBA" id="ARBA00022860"/>
    </source>
</evidence>
<evidence type="ECO:0000256" key="7">
    <source>
        <dbReference type="ARBA" id="ARBA00022741"/>
    </source>
</evidence>
<dbReference type="SMART" id="SM00015">
    <property type="entry name" value="IQ"/>
    <property type="match status" value="4"/>
</dbReference>
<dbReference type="EC" id="2.7.7.2" evidence="2"/>
<comment type="pathway">
    <text evidence="1">Cofactor biosynthesis; FAD biosynthesis; FAD from FMN: step 1/1.</text>
</comment>
<dbReference type="InterPro" id="IPR027417">
    <property type="entry name" value="P-loop_NTPase"/>
</dbReference>
<evidence type="ECO:0000256" key="12">
    <source>
        <dbReference type="ARBA" id="ARBA00023123"/>
    </source>
</evidence>
<dbReference type="Pfam" id="PF00612">
    <property type="entry name" value="IQ"/>
    <property type="match status" value="1"/>
</dbReference>
<dbReference type="InterPro" id="IPR001609">
    <property type="entry name" value="Myosin_head_motor_dom-like"/>
</dbReference>
<evidence type="ECO:0000256" key="1">
    <source>
        <dbReference type="ARBA" id="ARBA00004726"/>
    </source>
</evidence>
<evidence type="ECO:0000256" key="17">
    <source>
        <dbReference type="SAM" id="MobiDB-lite"/>
    </source>
</evidence>
<dbReference type="PANTHER" id="PTHR13140">
    <property type="entry name" value="MYOSIN"/>
    <property type="match status" value="1"/>
</dbReference>
<keyword evidence="6" id="KW-0548">Nucleotidyltransferase</keyword>
<dbReference type="InterPro" id="IPR036961">
    <property type="entry name" value="Kinesin_motor_dom_sf"/>
</dbReference>
<dbReference type="GO" id="GO:0005516">
    <property type="term" value="F:calmodulin binding"/>
    <property type="evidence" value="ECO:0007669"/>
    <property type="project" value="UniProtKB-KW"/>
</dbReference>
<dbReference type="GO" id="GO:0003919">
    <property type="term" value="F:FMN adenylyltransferase activity"/>
    <property type="evidence" value="ECO:0007669"/>
    <property type="project" value="UniProtKB-EC"/>
</dbReference>
<reference evidence="20" key="1">
    <citation type="journal article" date="2016" name="Nat. Genet.">
        <title>A high-quality carrot genome assembly provides new insights into carotenoid accumulation and asterid genome evolution.</title>
        <authorList>
            <person name="Iorizzo M."/>
            <person name="Ellison S."/>
            <person name="Senalik D."/>
            <person name="Zeng P."/>
            <person name="Satapoomin P."/>
            <person name="Huang J."/>
            <person name="Bowman M."/>
            <person name="Iovene M."/>
            <person name="Sanseverino W."/>
            <person name="Cavagnaro P."/>
            <person name="Yildiz M."/>
            <person name="Macko-Podgorni A."/>
            <person name="Moranska E."/>
            <person name="Grzebelus E."/>
            <person name="Grzebelus D."/>
            <person name="Ashrafi H."/>
            <person name="Zheng Z."/>
            <person name="Cheng S."/>
            <person name="Spooner D."/>
            <person name="Van Deynze A."/>
            <person name="Simon P."/>
        </authorList>
    </citation>
    <scope>NUCLEOTIDE SEQUENCE [LARGE SCALE GENOMIC DNA]</scope>
    <source>
        <tissue evidence="20">Leaf</tissue>
    </source>
</reference>
<dbReference type="GO" id="GO:0005524">
    <property type="term" value="F:ATP binding"/>
    <property type="evidence" value="ECO:0007669"/>
    <property type="project" value="UniProtKB-KW"/>
</dbReference>
<dbReference type="GO" id="GO:0005737">
    <property type="term" value="C:cytoplasm"/>
    <property type="evidence" value="ECO:0007669"/>
    <property type="project" value="TreeGrafter"/>
</dbReference>
<proteinExistence type="inferred from homology"/>
<keyword evidence="5" id="KW-0808">Transferase</keyword>
<keyword evidence="10" id="KW-0112">Calmodulin-binding</keyword>
<evidence type="ECO:0000256" key="11">
    <source>
        <dbReference type="ARBA" id="ARBA00023054"/>
    </source>
</evidence>
<evidence type="ECO:0000259" key="18">
    <source>
        <dbReference type="PROSITE" id="PS51456"/>
    </source>
</evidence>
<feature type="region of interest" description="Actin-binding" evidence="15">
    <location>
        <begin position="586"/>
        <end position="608"/>
    </location>
</feature>
<protein>
    <recommendedName>
        <fullName evidence="2">FAD synthase</fullName>
        <ecNumber evidence="2">2.7.7.2</ecNumber>
    </recommendedName>
</protein>
<evidence type="ECO:0000256" key="9">
    <source>
        <dbReference type="ARBA" id="ARBA00022840"/>
    </source>
</evidence>
<keyword evidence="3" id="KW-0285">Flavoprotein</keyword>
<dbReference type="SUPFAM" id="SSF52540">
    <property type="entry name" value="P-loop containing nucleoside triphosphate hydrolases"/>
    <property type="match status" value="1"/>
</dbReference>
<dbReference type="InterPro" id="IPR004009">
    <property type="entry name" value="SH3_Myosin"/>
</dbReference>
<dbReference type="Gene3D" id="1.20.120.720">
    <property type="entry name" value="Myosin VI head, motor domain, U50 subdomain"/>
    <property type="match status" value="1"/>
</dbReference>
<comment type="caution">
    <text evidence="20">The sequence shown here is derived from an EMBL/GenBank/DDBJ whole genome shotgun (WGS) entry which is preliminary data.</text>
</comment>
<dbReference type="Pfam" id="PF06574">
    <property type="entry name" value="FAD_syn"/>
    <property type="match status" value="1"/>
</dbReference>
<keyword evidence="8" id="KW-0274">FAD</keyword>
<dbReference type="GO" id="GO:0016020">
    <property type="term" value="C:membrane"/>
    <property type="evidence" value="ECO:0007669"/>
    <property type="project" value="TreeGrafter"/>
</dbReference>
<evidence type="ECO:0000256" key="2">
    <source>
        <dbReference type="ARBA" id="ARBA00012393"/>
    </source>
</evidence>
<dbReference type="PROSITE" id="PS51844">
    <property type="entry name" value="SH3_LIKE"/>
    <property type="match status" value="1"/>
</dbReference>
<dbReference type="Gene3D" id="3.40.50.620">
    <property type="entry name" value="HUPs"/>
    <property type="match status" value="1"/>
</dbReference>
<dbReference type="STRING" id="79200.A0A166H8P9"/>
<dbReference type="PANTHER" id="PTHR13140:SF780">
    <property type="entry name" value="MYOSIN-1"/>
    <property type="match status" value="1"/>
</dbReference>
<keyword evidence="7" id="KW-0547">Nucleotide-binding</keyword>
<comment type="similarity">
    <text evidence="15">Belongs to the TRAFAC class myosin-kinesin ATPase superfamily. Myosin family.</text>
</comment>
<dbReference type="EMBL" id="LNRQ01000001">
    <property type="protein sequence ID" value="KZN09949.1"/>
    <property type="molecule type" value="Genomic_DNA"/>
</dbReference>
<dbReference type="GO" id="GO:0051015">
    <property type="term" value="F:actin filament binding"/>
    <property type="evidence" value="ECO:0007669"/>
    <property type="project" value="TreeGrafter"/>
</dbReference>
<dbReference type="GO" id="GO:0000146">
    <property type="term" value="F:microfilament motor activity"/>
    <property type="evidence" value="ECO:0007669"/>
    <property type="project" value="TreeGrafter"/>
</dbReference>
<dbReference type="Gramene" id="KZN09949">
    <property type="protein sequence ID" value="KZN09949"/>
    <property type="gene ID" value="DCAR_002605"/>
</dbReference>
<feature type="domain" description="Myosin N-terminal SH3-like" evidence="19">
    <location>
        <begin position="112"/>
        <end position="161"/>
    </location>
</feature>
<organism evidence="20">
    <name type="scientific">Daucus carota subsp. sativus</name>
    <name type="common">Carrot</name>
    <dbReference type="NCBI Taxonomy" id="79200"/>
    <lineage>
        <taxon>Eukaryota</taxon>
        <taxon>Viridiplantae</taxon>
        <taxon>Streptophyta</taxon>
        <taxon>Embryophyta</taxon>
        <taxon>Tracheophyta</taxon>
        <taxon>Spermatophyta</taxon>
        <taxon>Magnoliopsida</taxon>
        <taxon>eudicotyledons</taxon>
        <taxon>Gunneridae</taxon>
        <taxon>Pentapetalae</taxon>
        <taxon>asterids</taxon>
        <taxon>campanulids</taxon>
        <taxon>Apiales</taxon>
        <taxon>Apiaceae</taxon>
        <taxon>Apioideae</taxon>
        <taxon>Scandiceae</taxon>
        <taxon>Daucinae</taxon>
        <taxon>Daucus</taxon>
        <taxon>Daucus sect. Daucus</taxon>
    </lineage>
</organism>
<evidence type="ECO:0000256" key="13">
    <source>
        <dbReference type="ARBA" id="ARBA00023175"/>
    </source>
</evidence>
<evidence type="ECO:0000256" key="16">
    <source>
        <dbReference type="SAM" id="Coils"/>
    </source>
</evidence>
<dbReference type="PROSITE" id="PS50096">
    <property type="entry name" value="IQ"/>
    <property type="match status" value="3"/>
</dbReference>
<evidence type="ECO:0000259" key="19">
    <source>
        <dbReference type="PROSITE" id="PS51844"/>
    </source>
</evidence>
<comment type="caution">
    <text evidence="15">Lacks conserved residue(s) required for the propagation of feature annotation.</text>
</comment>
<feature type="domain" description="Myosin motor" evidence="18">
    <location>
        <begin position="165"/>
        <end position="706"/>
    </location>
</feature>
<dbReference type="Gene3D" id="3.40.850.10">
    <property type="entry name" value="Kinesin motor domain"/>
    <property type="match status" value="2"/>
</dbReference>
<evidence type="ECO:0000256" key="14">
    <source>
        <dbReference type="ARBA" id="ARBA00023203"/>
    </source>
</evidence>
<dbReference type="GO" id="GO:0006747">
    <property type="term" value="P:FAD biosynthetic process"/>
    <property type="evidence" value="ECO:0007669"/>
    <property type="project" value="UniProtKB-UniPathway"/>
</dbReference>
<keyword evidence="12 15" id="KW-0518">Myosin</keyword>
<dbReference type="SUPFAM" id="SSF52374">
    <property type="entry name" value="Nucleotidylyl transferase"/>
    <property type="match status" value="1"/>
</dbReference>
<dbReference type="UniPathway" id="UPA00277">
    <property type="reaction ID" value="UER00407"/>
</dbReference>
<dbReference type="GO" id="GO:0030048">
    <property type="term" value="P:actin filament-based movement"/>
    <property type="evidence" value="ECO:0007669"/>
    <property type="project" value="UniProtKB-ARBA"/>
</dbReference>
<dbReference type="GO" id="GO:0009231">
    <property type="term" value="P:riboflavin biosynthetic process"/>
    <property type="evidence" value="ECO:0007669"/>
    <property type="project" value="InterPro"/>
</dbReference>
<dbReference type="GO" id="GO:0007015">
    <property type="term" value="P:actin filament organization"/>
    <property type="evidence" value="ECO:0007669"/>
    <property type="project" value="TreeGrafter"/>
</dbReference>
<dbReference type="Pfam" id="PF25369">
    <property type="entry name" value="SH3_VIII-1_N"/>
    <property type="match status" value="1"/>
</dbReference>
<keyword evidence="4" id="KW-0288">FMN</keyword>
<dbReference type="Pfam" id="PF00063">
    <property type="entry name" value="Myosin_head"/>
    <property type="match status" value="2"/>
</dbReference>